<evidence type="ECO:0000313" key="3">
    <source>
        <dbReference type="EMBL" id="MDR6224934.1"/>
    </source>
</evidence>
<name>A0ABU1IL97_9BACL</name>
<dbReference type="SUPFAM" id="SSF52009">
    <property type="entry name" value="Phosphohistidine domain"/>
    <property type="match status" value="1"/>
</dbReference>
<dbReference type="SUPFAM" id="SSF56059">
    <property type="entry name" value="Glutathione synthetase ATP-binding domain-like"/>
    <property type="match status" value="1"/>
</dbReference>
<feature type="domain" description="Pyruvate phosphate dikinase AMP/ATP-binding" evidence="2">
    <location>
        <begin position="17"/>
        <end position="313"/>
    </location>
</feature>
<dbReference type="InterPro" id="IPR051549">
    <property type="entry name" value="PEP_Utilizing_Enz"/>
</dbReference>
<gene>
    <name evidence="3" type="ORF">JOE21_000925</name>
</gene>
<organism evidence="3 4">
    <name type="scientific">Desmospora profundinema</name>
    <dbReference type="NCBI Taxonomy" id="1571184"/>
    <lineage>
        <taxon>Bacteria</taxon>
        <taxon>Bacillati</taxon>
        <taxon>Bacillota</taxon>
        <taxon>Bacilli</taxon>
        <taxon>Bacillales</taxon>
        <taxon>Thermoactinomycetaceae</taxon>
        <taxon>Desmospora</taxon>
    </lineage>
</organism>
<dbReference type="Pfam" id="PF00391">
    <property type="entry name" value="PEP-utilizers"/>
    <property type="match status" value="1"/>
</dbReference>
<dbReference type="InterPro" id="IPR036637">
    <property type="entry name" value="Phosphohistidine_dom_sf"/>
</dbReference>
<dbReference type="Gene3D" id="3.30.470.20">
    <property type="entry name" value="ATP-grasp fold, B domain"/>
    <property type="match status" value="1"/>
</dbReference>
<evidence type="ECO:0000259" key="2">
    <source>
        <dbReference type="Pfam" id="PF01326"/>
    </source>
</evidence>
<dbReference type="PANTHER" id="PTHR43615:SF1">
    <property type="entry name" value="PPDK_N DOMAIN-CONTAINING PROTEIN"/>
    <property type="match status" value="1"/>
</dbReference>
<dbReference type="RefSeq" id="WP_309862925.1">
    <property type="nucleotide sequence ID" value="NZ_JAVDQG010000002.1"/>
</dbReference>
<dbReference type="Proteomes" id="UP001185012">
    <property type="component" value="Unassembled WGS sequence"/>
</dbReference>
<dbReference type="InterPro" id="IPR002192">
    <property type="entry name" value="PPDK_AMP/ATP-bd"/>
</dbReference>
<dbReference type="InterPro" id="IPR008279">
    <property type="entry name" value="PEP-util_enz_mobile_dom"/>
</dbReference>
<dbReference type="GO" id="GO:0008986">
    <property type="term" value="F:pyruvate, water dikinase activity"/>
    <property type="evidence" value="ECO:0007669"/>
    <property type="project" value="UniProtKB-EC"/>
</dbReference>
<dbReference type="Gene3D" id="3.50.30.10">
    <property type="entry name" value="Phosphohistidine domain"/>
    <property type="match status" value="1"/>
</dbReference>
<keyword evidence="3" id="KW-0808">Transferase</keyword>
<protein>
    <submittedName>
        <fullName evidence="3">Pyruvate,water dikinase</fullName>
        <ecNumber evidence="3">2.7.9.2</ecNumber>
    </submittedName>
</protein>
<feature type="domain" description="PEP-utilising enzyme mobile" evidence="1">
    <location>
        <begin position="795"/>
        <end position="866"/>
    </location>
</feature>
<sequence>MKSYVLFFNQVDRSSLPYVGGKGANLGELSKAGFPVPDGFCVTTFAFQDFIATSSDMETFFESLDILDPQDLEPLRKWGERIRTHLEQLAIPAPLEQEIIYAWESAGKEISYAVRSSATAEDLPTASFAGQQDTYLNIRGRDELLRHIRKCWASLFTDRAIAYRAKNGFNHRQVSLSVVVQQMVNPQIAGVMFTADPTNGNRNVVSIDASFGLGESIVSGMVSADLYKVKNGQIIHKNISEKKIGIYPLPEGGTVTKDLPPDQGTKPVLTDDQILSVAKLGKKIEKHFGSPQDIEFCMENGEWFMVQSRPITSLYPLPDIPQEPLRIMFSFGHVQMMTDAMKPLGISVLRTIFPKQAFLEAGGRLFVNPTEVLRTKPGRMILPRVFQHLFDEALSLEIREVIERPEFLNVPPKRGFIKAAYRLVAPILKEVWNNLFKRDPKLARSKVERYMEEKWTAVRKELQGVSGPKRLEAAQYQLSIFGKGMLQNILPIVICFPISFHLLKKALVRWIGDDKKLHQLNKSLPGNITSEMGLVIGDLADLVRELPEVEEYLKQADDQTFDEGLLHVDGGERFKRAFDDFIGKYGNRCAGEIDLTRPRWRETPTQLVPAILGHMRSVKPGEHRQKFLNGEQEADETARRILHQVGSSGFKSRQMKRLIEVYRYIGGVREHPKYLLTLILDECKKAIQAEAEELVKKGVLQHPEEVFYLTLDELIQLSKGEFKPDVSSLVADRKEQYEWHQTLNPPRVMTSEGERVTASPRQGEFPEGALVGNPVSAGVVEGTARVVQKPEEAHLQEGEILIAPHTDPGWTPLFQSAQALVTEVGGLMTHGAVVAREYGIPAVVGVEDATKKIKDGQMIRVDGNQGFVEILSEGNDNR</sequence>
<dbReference type="EC" id="2.7.9.2" evidence="3"/>
<evidence type="ECO:0000259" key="1">
    <source>
        <dbReference type="Pfam" id="PF00391"/>
    </source>
</evidence>
<reference evidence="3 4" key="1">
    <citation type="submission" date="2023-07" db="EMBL/GenBank/DDBJ databases">
        <title>Genomic Encyclopedia of Type Strains, Phase IV (KMG-IV): sequencing the most valuable type-strain genomes for metagenomic binning, comparative biology and taxonomic classification.</title>
        <authorList>
            <person name="Goeker M."/>
        </authorList>
    </citation>
    <scope>NUCLEOTIDE SEQUENCE [LARGE SCALE GENOMIC DNA]</scope>
    <source>
        <strain evidence="3 4">DSM 45903</strain>
    </source>
</reference>
<dbReference type="NCBIfam" id="NF004877">
    <property type="entry name" value="PRK06241.1-2"/>
    <property type="match status" value="1"/>
</dbReference>
<dbReference type="EMBL" id="JAVDQG010000002">
    <property type="protein sequence ID" value="MDR6224934.1"/>
    <property type="molecule type" value="Genomic_DNA"/>
</dbReference>
<evidence type="ECO:0000313" key="4">
    <source>
        <dbReference type="Proteomes" id="UP001185012"/>
    </source>
</evidence>
<dbReference type="PANTHER" id="PTHR43615">
    <property type="entry name" value="PHOSPHOENOLPYRUVATE SYNTHASE-RELATED"/>
    <property type="match status" value="1"/>
</dbReference>
<dbReference type="InterPro" id="IPR013815">
    <property type="entry name" value="ATP_grasp_subdomain_1"/>
</dbReference>
<dbReference type="Pfam" id="PF01326">
    <property type="entry name" value="PPDK_N"/>
    <property type="match status" value="1"/>
</dbReference>
<dbReference type="Gene3D" id="3.30.1490.20">
    <property type="entry name" value="ATP-grasp fold, A domain"/>
    <property type="match status" value="1"/>
</dbReference>
<accession>A0ABU1IL97</accession>
<keyword evidence="4" id="KW-1185">Reference proteome</keyword>
<keyword evidence="3" id="KW-0670">Pyruvate</keyword>
<proteinExistence type="predicted"/>
<comment type="caution">
    <text evidence="3">The sequence shown here is derived from an EMBL/GenBank/DDBJ whole genome shotgun (WGS) entry which is preliminary data.</text>
</comment>
<dbReference type="NCBIfam" id="NF004878">
    <property type="entry name" value="PRK06241.1-3"/>
    <property type="match status" value="1"/>
</dbReference>